<sequence length="234" mass="25819">MEELTMVANEGTRSDRDDCDEVEEGRGLLTELERRIAGSRTGWVAEDQFVVVLEGDAGEGLGAGGEDGDRDDVAPVTVDADRAPMNNSDSSQLSSHRPGAGICLFLYMIVLGTLWLLEHLGFFYILSRLFFSLDRALQGVPLADFLMIFVTMFSIPCMFIARSCMRNAFMQEPILVSLSRLADAALIGTMPSEASFMTLIFTILFILTLKSTIHLSIARLTSTNQAPNPRWELL</sequence>
<feature type="transmembrane region" description="Helical" evidence="2">
    <location>
        <begin position="104"/>
        <end position="125"/>
    </location>
</feature>
<keyword evidence="2" id="KW-1133">Transmembrane helix</keyword>
<organism evidence="4">
    <name type="scientific">Compsopogon caeruleus</name>
    <dbReference type="NCBI Taxonomy" id="31354"/>
    <lineage>
        <taxon>Eukaryota</taxon>
        <taxon>Rhodophyta</taxon>
        <taxon>Compsopogonophyceae</taxon>
        <taxon>Compsopogonales</taxon>
        <taxon>Compsopogonaceae</taxon>
        <taxon>Compsopogon</taxon>
    </lineage>
</organism>
<keyword evidence="2" id="KW-0812">Transmembrane</keyword>
<evidence type="ECO:0000256" key="2">
    <source>
        <dbReference type="SAM" id="Phobius"/>
    </source>
</evidence>
<protein>
    <submittedName>
        <fullName evidence="4">Uncharacterized protein</fullName>
    </submittedName>
</protein>
<feature type="transmembrane region" description="Helical" evidence="2">
    <location>
        <begin position="145"/>
        <end position="161"/>
    </location>
</feature>
<evidence type="ECO:0000313" key="4">
    <source>
        <dbReference type="EMBL" id="CAD9236673.1"/>
    </source>
</evidence>
<evidence type="ECO:0000256" key="1">
    <source>
        <dbReference type="SAM" id="MobiDB-lite"/>
    </source>
</evidence>
<feature type="region of interest" description="Disordered" evidence="1">
    <location>
        <begin position="1"/>
        <end position="21"/>
    </location>
</feature>
<name>A0A6T6D1L8_9RHOD</name>
<evidence type="ECO:0000313" key="3">
    <source>
        <dbReference type="EMBL" id="CAD9236672.1"/>
    </source>
</evidence>
<accession>A0A6T6D1L8</accession>
<gene>
    <name evidence="3" type="ORF">CCAE0312_LOCUS8769</name>
    <name evidence="4" type="ORF">CCAE0312_LOCUS8770</name>
</gene>
<dbReference type="AlphaFoldDB" id="A0A6T6D1L8"/>
<proteinExistence type="predicted"/>
<reference evidence="4" key="1">
    <citation type="submission" date="2021-01" db="EMBL/GenBank/DDBJ databases">
        <authorList>
            <person name="Corre E."/>
            <person name="Pelletier E."/>
            <person name="Niang G."/>
            <person name="Scheremetjew M."/>
            <person name="Finn R."/>
            <person name="Kale V."/>
            <person name="Holt S."/>
            <person name="Cochrane G."/>
            <person name="Meng A."/>
            <person name="Brown T."/>
            <person name="Cohen L."/>
        </authorList>
    </citation>
    <scope>NUCLEOTIDE SEQUENCE</scope>
    <source>
        <strain evidence="4">SAG 36.94</strain>
    </source>
</reference>
<dbReference type="EMBL" id="HBGH01015790">
    <property type="protein sequence ID" value="CAD9236672.1"/>
    <property type="molecule type" value="Transcribed_RNA"/>
</dbReference>
<dbReference type="EMBL" id="HBGH01015791">
    <property type="protein sequence ID" value="CAD9236673.1"/>
    <property type="molecule type" value="Transcribed_RNA"/>
</dbReference>
<keyword evidence="2" id="KW-0472">Membrane</keyword>